<dbReference type="Gene3D" id="1.10.287.470">
    <property type="entry name" value="Helix hairpin bin"/>
    <property type="match status" value="1"/>
</dbReference>
<evidence type="ECO:0000313" key="5">
    <source>
        <dbReference type="EMBL" id="SIS53566.1"/>
    </source>
</evidence>
<dbReference type="Gene3D" id="2.40.30.170">
    <property type="match status" value="1"/>
</dbReference>
<dbReference type="NCBIfam" id="TIGR01730">
    <property type="entry name" value="RND_mfp"/>
    <property type="match status" value="1"/>
</dbReference>
<feature type="signal peptide" evidence="3">
    <location>
        <begin position="1"/>
        <end position="21"/>
    </location>
</feature>
<dbReference type="PANTHER" id="PTHR30469:SF38">
    <property type="entry name" value="HLYD FAMILY SECRETION PROTEIN"/>
    <property type="match status" value="1"/>
</dbReference>
<dbReference type="InterPro" id="IPR006143">
    <property type="entry name" value="RND_pump_MFP"/>
</dbReference>
<proteinExistence type="inferred from homology"/>
<dbReference type="OrthoDB" id="9813967at2"/>
<dbReference type="AlphaFoldDB" id="A0A1N7JWE6"/>
<accession>A0A1N7JWE6</accession>
<sequence length="352" mass="35835">MTPRRLAPVLLCLALALPAAADSPLAVRLVRAAAAPDTVTIALSGVIEAAQSVPVGFRSGGRIVEIAVDVGASVTEGQLLARLDETQARATLEAARAQLAAARAQAEQERQARDRLAGLTARGAATQAALDAATQDLLTARAARDQAEAAFDKARQGLADTRLTAPVAGIVTDRRAEAGQIVGAAQNVLTLAQDGLREAVFHAPNAATLDSLTGRDVVLRTLNGPPLQVAAVISEVAPMVTPQTGTVAVKARLRPGQTPPGLGAAIAAQVDLPQPAGVALPASALVTAKGAPAVWTVDETSLRARLSPVEIARFSETEVHLSAGVLPGALVVAVGAQLLYPDRKVAPVGAPQ</sequence>
<evidence type="ECO:0000256" key="2">
    <source>
        <dbReference type="SAM" id="Coils"/>
    </source>
</evidence>
<dbReference type="Proteomes" id="UP000186098">
    <property type="component" value="Unassembled WGS sequence"/>
</dbReference>
<dbReference type="PANTHER" id="PTHR30469">
    <property type="entry name" value="MULTIDRUG RESISTANCE PROTEIN MDTA"/>
    <property type="match status" value="1"/>
</dbReference>
<dbReference type="GO" id="GO:1990281">
    <property type="term" value="C:efflux pump complex"/>
    <property type="evidence" value="ECO:0007669"/>
    <property type="project" value="TreeGrafter"/>
</dbReference>
<keyword evidence="3" id="KW-0732">Signal</keyword>
<dbReference type="SUPFAM" id="SSF111369">
    <property type="entry name" value="HlyD-like secretion proteins"/>
    <property type="match status" value="1"/>
</dbReference>
<evidence type="ECO:0000313" key="6">
    <source>
        <dbReference type="Proteomes" id="UP000186098"/>
    </source>
</evidence>
<dbReference type="STRING" id="407234.SAMN05421795_101391"/>
<dbReference type="GO" id="GO:0015562">
    <property type="term" value="F:efflux transmembrane transporter activity"/>
    <property type="evidence" value="ECO:0007669"/>
    <property type="project" value="TreeGrafter"/>
</dbReference>
<dbReference type="InterPro" id="IPR058625">
    <property type="entry name" value="MdtA-like_BSH"/>
</dbReference>
<evidence type="ECO:0000256" key="3">
    <source>
        <dbReference type="SAM" id="SignalP"/>
    </source>
</evidence>
<comment type="similarity">
    <text evidence="1">Belongs to the membrane fusion protein (MFP) (TC 8.A.1) family.</text>
</comment>
<feature type="chain" id="PRO_5012478668" evidence="3">
    <location>
        <begin position="22"/>
        <end position="352"/>
    </location>
</feature>
<evidence type="ECO:0000259" key="4">
    <source>
        <dbReference type="Pfam" id="PF25917"/>
    </source>
</evidence>
<organism evidence="5 6">
    <name type="scientific">Phaeovulum vinaykumarii</name>
    <dbReference type="NCBI Taxonomy" id="407234"/>
    <lineage>
        <taxon>Bacteria</taxon>
        <taxon>Pseudomonadati</taxon>
        <taxon>Pseudomonadota</taxon>
        <taxon>Alphaproteobacteria</taxon>
        <taxon>Rhodobacterales</taxon>
        <taxon>Paracoccaceae</taxon>
        <taxon>Phaeovulum</taxon>
    </lineage>
</organism>
<dbReference type="RefSeq" id="WP_076363221.1">
    <property type="nucleotide sequence ID" value="NZ_FTOM01000001.1"/>
</dbReference>
<feature type="coiled-coil region" evidence="2">
    <location>
        <begin position="85"/>
        <end position="150"/>
    </location>
</feature>
<evidence type="ECO:0000256" key="1">
    <source>
        <dbReference type="ARBA" id="ARBA00009477"/>
    </source>
</evidence>
<keyword evidence="2" id="KW-0175">Coiled coil</keyword>
<dbReference type="Gene3D" id="2.40.420.20">
    <property type="match status" value="1"/>
</dbReference>
<dbReference type="Pfam" id="PF25917">
    <property type="entry name" value="BSH_RND"/>
    <property type="match status" value="1"/>
</dbReference>
<name>A0A1N7JWE6_9RHOB</name>
<reference evidence="6" key="1">
    <citation type="submission" date="2017-01" db="EMBL/GenBank/DDBJ databases">
        <authorList>
            <person name="Varghese N."/>
            <person name="Submissions S."/>
        </authorList>
    </citation>
    <scope>NUCLEOTIDE SEQUENCE [LARGE SCALE GENOMIC DNA]</scope>
    <source>
        <strain evidence="6">DSM 18714</strain>
    </source>
</reference>
<dbReference type="EMBL" id="FTOM01000001">
    <property type="protein sequence ID" value="SIS53566.1"/>
    <property type="molecule type" value="Genomic_DNA"/>
</dbReference>
<dbReference type="Gene3D" id="2.40.50.100">
    <property type="match status" value="1"/>
</dbReference>
<feature type="domain" description="Multidrug resistance protein MdtA-like barrel-sandwich hybrid" evidence="4">
    <location>
        <begin position="53"/>
        <end position="187"/>
    </location>
</feature>
<protein>
    <submittedName>
        <fullName evidence="5">RND family efflux transporter, MFP subunit</fullName>
    </submittedName>
</protein>
<gene>
    <name evidence="5" type="ORF">SAMN05421795_101391</name>
</gene>
<keyword evidence="6" id="KW-1185">Reference proteome</keyword>